<evidence type="ECO:0000256" key="2">
    <source>
        <dbReference type="ARBA" id="ARBA00022475"/>
    </source>
</evidence>
<feature type="transmembrane region" description="Helical" evidence="6">
    <location>
        <begin position="165"/>
        <end position="183"/>
    </location>
</feature>
<feature type="transmembrane region" description="Helical" evidence="6">
    <location>
        <begin position="72"/>
        <end position="90"/>
    </location>
</feature>
<dbReference type="InterPro" id="IPR036259">
    <property type="entry name" value="MFS_trans_sf"/>
</dbReference>
<dbReference type="RefSeq" id="WP_224528083.1">
    <property type="nucleotide sequence ID" value="NZ_JAIUJR010000004.1"/>
</dbReference>
<evidence type="ECO:0000256" key="3">
    <source>
        <dbReference type="ARBA" id="ARBA00022692"/>
    </source>
</evidence>
<proteinExistence type="predicted"/>
<dbReference type="Proteomes" id="UP001198901">
    <property type="component" value="Unassembled WGS sequence"/>
</dbReference>
<evidence type="ECO:0000256" key="5">
    <source>
        <dbReference type="ARBA" id="ARBA00023136"/>
    </source>
</evidence>
<dbReference type="PANTHER" id="PTHR43702:SF11">
    <property type="entry name" value="L-FUCOSE-PROTON SYMPORTER"/>
    <property type="match status" value="1"/>
</dbReference>
<evidence type="ECO:0000259" key="7">
    <source>
        <dbReference type="PROSITE" id="PS50850"/>
    </source>
</evidence>
<gene>
    <name evidence="8" type="ORF">LBU54_07915</name>
</gene>
<evidence type="ECO:0000313" key="9">
    <source>
        <dbReference type="Proteomes" id="UP001198901"/>
    </source>
</evidence>
<keyword evidence="2" id="KW-1003">Cell membrane</keyword>
<accession>A0ABS7XR64</accession>
<feature type="transmembrane region" description="Helical" evidence="6">
    <location>
        <begin position="12"/>
        <end position="35"/>
    </location>
</feature>
<dbReference type="Gene3D" id="1.20.1250.20">
    <property type="entry name" value="MFS general substrate transporter like domains"/>
    <property type="match status" value="2"/>
</dbReference>
<dbReference type="Pfam" id="PF07690">
    <property type="entry name" value="MFS_1"/>
    <property type="match status" value="1"/>
</dbReference>
<feature type="transmembrane region" description="Helical" evidence="6">
    <location>
        <begin position="278"/>
        <end position="294"/>
    </location>
</feature>
<reference evidence="9" key="1">
    <citation type="submission" date="2023-07" db="EMBL/GenBank/DDBJ databases">
        <authorList>
            <person name="Yue Y."/>
        </authorList>
    </citation>
    <scope>NUCLEOTIDE SEQUENCE [LARGE SCALE GENOMIC DNA]</scope>
    <source>
        <strain evidence="9">D23</strain>
    </source>
</reference>
<feature type="transmembrane region" description="Helical" evidence="6">
    <location>
        <begin position="96"/>
        <end position="118"/>
    </location>
</feature>
<dbReference type="InterPro" id="IPR020846">
    <property type="entry name" value="MFS_dom"/>
</dbReference>
<dbReference type="EMBL" id="JAIUJR010000004">
    <property type="protein sequence ID" value="MCA0132507.1"/>
    <property type="molecule type" value="Genomic_DNA"/>
</dbReference>
<feature type="transmembrane region" description="Helical" evidence="6">
    <location>
        <begin position="380"/>
        <end position="398"/>
    </location>
</feature>
<feature type="transmembrane region" description="Helical" evidence="6">
    <location>
        <begin position="314"/>
        <end position="333"/>
    </location>
</feature>
<organism evidence="8 9">
    <name type="scientific">Winogradskyella alexanderae</name>
    <dbReference type="NCBI Taxonomy" id="2877123"/>
    <lineage>
        <taxon>Bacteria</taxon>
        <taxon>Pseudomonadati</taxon>
        <taxon>Bacteroidota</taxon>
        <taxon>Flavobacteriia</taxon>
        <taxon>Flavobacteriales</taxon>
        <taxon>Flavobacteriaceae</taxon>
        <taxon>Winogradskyella</taxon>
    </lineage>
</organism>
<dbReference type="InterPro" id="IPR011701">
    <property type="entry name" value="MFS"/>
</dbReference>
<dbReference type="PROSITE" id="PS50850">
    <property type="entry name" value="MFS"/>
    <property type="match status" value="1"/>
</dbReference>
<comment type="caution">
    <text evidence="8">The sequence shown here is derived from an EMBL/GenBank/DDBJ whole genome shotgun (WGS) entry which is preliminary data.</text>
</comment>
<name>A0ABS7XR64_9FLAO</name>
<protein>
    <submittedName>
        <fullName evidence="8">MFS transporter</fullName>
    </submittedName>
</protein>
<evidence type="ECO:0000256" key="1">
    <source>
        <dbReference type="ARBA" id="ARBA00004429"/>
    </source>
</evidence>
<keyword evidence="5 6" id="KW-0472">Membrane</keyword>
<evidence type="ECO:0000256" key="6">
    <source>
        <dbReference type="SAM" id="Phobius"/>
    </source>
</evidence>
<keyword evidence="9" id="KW-1185">Reference proteome</keyword>
<evidence type="ECO:0000256" key="4">
    <source>
        <dbReference type="ARBA" id="ARBA00022989"/>
    </source>
</evidence>
<feature type="transmembrane region" description="Helical" evidence="6">
    <location>
        <begin position="345"/>
        <end position="368"/>
    </location>
</feature>
<feature type="domain" description="Major facilitator superfamily (MFS) profile" evidence="7">
    <location>
        <begin position="6"/>
        <end position="403"/>
    </location>
</feature>
<feature type="transmembrane region" description="Helical" evidence="6">
    <location>
        <begin position="47"/>
        <end position="65"/>
    </location>
</feature>
<keyword evidence="4 6" id="KW-1133">Transmembrane helix</keyword>
<dbReference type="SUPFAM" id="SSF103473">
    <property type="entry name" value="MFS general substrate transporter"/>
    <property type="match status" value="1"/>
</dbReference>
<dbReference type="PANTHER" id="PTHR43702">
    <property type="entry name" value="L-FUCOSE-PROTON SYMPORTER"/>
    <property type="match status" value="1"/>
</dbReference>
<feature type="transmembrane region" description="Helical" evidence="6">
    <location>
        <begin position="204"/>
        <end position="225"/>
    </location>
</feature>
<feature type="transmembrane region" description="Helical" evidence="6">
    <location>
        <begin position="130"/>
        <end position="153"/>
    </location>
</feature>
<feature type="transmembrane region" description="Helical" evidence="6">
    <location>
        <begin position="247"/>
        <end position="266"/>
    </location>
</feature>
<sequence length="410" mass="44989">MKNFSIKLSIYLNYFVFAILLNSVGIVIAKSINVYGVVESDASLLEAFKDLPIAFVSFLVASFLPRFGYKRAMLVALVIVFFGCLGMYFGNTFDTAKILFLTVGVSFALIKLSVYSLIGVVTDTPKEHSALMSSVEGFFMVGIASAYFLFPAFYSDTDPNAWLEVYPVLCVIIGLSFLLLLFSRINIPIETSGNNVLDDIKSSAGLLIMPLVLVFIFSAFFFVMIEQGIMTWLPRFNEKIFSFSEKLSVQMASILAISLALGRFIAGWASKKIAWEKIVIICSIIAVIILLSVLPQLKVEGSSVVLQGLSDVPFLGFILPLIGLFIAPIYPLLNSTVLSHLPKRLHSPMSGLIIIFSALGGTLGSRIVGTLFEHIGGVNAFYFLIIPIILLVISVLIIKRLIKKQGNDES</sequence>
<comment type="subcellular location">
    <subcellularLocation>
        <location evidence="1">Cell inner membrane</location>
        <topology evidence="1">Multi-pass membrane protein</topology>
    </subcellularLocation>
</comment>
<keyword evidence="3 6" id="KW-0812">Transmembrane</keyword>
<dbReference type="InterPro" id="IPR050375">
    <property type="entry name" value="MFS_TsgA-like"/>
</dbReference>
<evidence type="ECO:0000313" key="8">
    <source>
        <dbReference type="EMBL" id="MCA0132507.1"/>
    </source>
</evidence>